<dbReference type="Gene3D" id="1.10.10.10">
    <property type="entry name" value="Winged helix-like DNA-binding domain superfamily/Winged helix DNA-binding domain"/>
    <property type="match status" value="1"/>
</dbReference>
<evidence type="ECO:0000313" key="3">
    <source>
        <dbReference type="Proteomes" id="UP001595904"/>
    </source>
</evidence>
<dbReference type="InterPro" id="IPR036388">
    <property type="entry name" value="WH-like_DNA-bd_sf"/>
</dbReference>
<feature type="domain" description="HTH luxR-type" evidence="1">
    <location>
        <begin position="321"/>
        <end position="378"/>
    </location>
</feature>
<keyword evidence="3" id="KW-1185">Reference proteome</keyword>
<dbReference type="Proteomes" id="UP001595904">
    <property type="component" value="Unassembled WGS sequence"/>
</dbReference>
<evidence type="ECO:0000259" key="1">
    <source>
        <dbReference type="SMART" id="SM00421"/>
    </source>
</evidence>
<dbReference type="RefSeq" id="WP_380605175.1">
    <property type="nucleotide sequence ID" value="NZ_JBHSDU010000015.1"/>
</dbReference>
<gene>
    <name evidence="2" type="ORF">ACFPN2_34310</name>
</gene>
<dbReference type="SUPFAM" id="SSF46894">
    <property type="entry name" value="C-terminal effector domain of the bipartite response regulators"/>
    <property type="match status" value="1"/>
</dbReference>
<evidence type="ECO:0000313" key="2">
    <source>
        <dbReference type="EMBL" id="MFC4314193.1"/>
    </source>
</evidence>
<dbReference type="EMBL" id="JBHSDU010000015">
    <property type="protein sequence ID" value="MFC4314193.1"/>
    <property type="molecule type" value="Genomic_DNA"/>
</dbReference>
<comment type="caution">
    <text evidence="2">The sequence shown here is derived from an EMBL/GenBank/DDBJ whole genome shotgun (WGS) entry which is preliminary data.</text>
</comment>
<sequence length="384" mass="42570">MLEQYNALVLQIYEGATDASAWTRIVAAVAEYLEAEKGLLLTPFDSPAKGGFIFPYGIGQHHIELWKSRYLPEDLWARRMVERGLFYEGNVVLGRDIATREELLESTWYREFLSEMDIFQFISGIVFTAGRPSVPATGLPFYRGVDSPPFEEEHRERLRLLMPHITRSLGVMFKLRDADFRVAASLEALNRIRQGILLLDQRGCVCFANTMAEQILQRNDGLSLGEIEGSDRTLDTVDSLAQAALERAIQAAISAPQADGTHHTQTVLVRRTSEATHYIVQVSYLPETNPYHLGASAPRAVVFIKADTLVSQPEPGLLQRVYSLTPAEVRAALALCDGDSLDAVAAHLNVTLNTLKTHLKSIYAKTAVDSRAALTKLMLSLAQG</sequence>
<dbReference type="SMART" id="SM00421">
    <property type="entry name" value="HTH_LUXR"/>
    <property type="match status" value="1"/>
</dbReference>
<protein>
    <submittedName>
        <fullName evidence="2">Helix-turn-helix transcriptional regulator</fullName>
    </submittedName>
</protein>
<accession>A0ABV8T5F0</accession>
<proteinExistence type="predicted"/>
<dbReference type="InterPro" id="IPR000792">
    <property type="entry name" value="Tscrpt_reg_LuxR_C"/>
</dbReference>
<reference evidence="3" key="1">
    <citation type="journal article" date="2019" name="Int. J. Syst. Evol. Microbiol.">
        <title>The Global Catalogue of Microorganisms (GCM) 10K type strain sequencing project: providing services to taxonomists for standard genome sequencing and annotation.</title>
        <authorList>
            <consortium name="The Broad Institute Genomics Platform"/>
            <consortium name="The Broad Institute Genome Sequencing Center for Infectious Disease"/>
            <person name="Wu L."/>
            <person name="Ma J."/>
        </authorList>
    </citation>
    <scope>NUCLEOTIDE SEQUENCE [LARGE SCALE GENOMIC DNA]</scope>
    <source>
        <strain evidence="3">CGMCC 1.10759</strain>
    </source>
</reference>
<dbReference type="InterPro" id="IPR016032">
    <property type="entry name" value="Sig_transdc_resp-reg_C-effctor"/>
</dbReference>
<organism evidence="2 3">
    <name type="scientific">Steroidobacter flavus</name>
    <dbReference type="NCBI Taxonomy" id="1842136"/>
    <lineage>
        <taxon>Bacteria</taxon>
        <taxon>Pseudomonadati</taxon>
        <taxon>Pseudomonadota</taxon>
        <taxon>Gammaproteobacteria</taxon>
        <taxon>Steroidobacterales</taxon>
        <taxon>Steroidobacteraceae</taxon>
        <taxon>Steroidobacter</taxon>
    </lineage>
</organism>
<name>A0ABV8T5F0_9GAMM</name>